<evidence type="ECO:0000313" key="1">
    <source>
        <dbReference type="EMBL" id="QJA67900.1"/>
    </source>
</evidence>
<name>A0A6M3JDE4_9ZZZZ</name>
<dbReference type="EMBL" id="MT144589">
    <property type="protein sequence ID" value="QJH93568.1"/>
    <property type="molecule type" value="Genomic_DNA"/>
</dbReference>
<dbReference type="EMBL" id="MT145187">
    <property type="protein sequence ID" value="QJI04550.1"/>
    <property type="molecule type" value="Genomic_DNA"/>
</dbReference>
<evidence type="ECO:0000313" key="3">
    <source>
        <dbReference type="EMBL" id="QJI04550.1"/>
    </source>
</evidence>
<protein>
    <submittedName>
        <fullName evidence="1">Uncharacterized protein</fullName>
    </submittedName>
</protein>
<sequence length="75" mass="8634">MMKGGTHIRLPDGRVGTITWNYLNGHGGIFGIHDFSNVPQNFDDGWPEPEFMLREKEVQKYFKAECVGSEYEIIE</sequence>
<evidence type="ECO:0000313" key="2">
    <source>
        <dbReference type="EMBL" id="QJH93568.1"/>
    </source>
</evidence>
<dbReference type="AlphaFoldDB" id="A0A6M3JDE4"/>
<reference evidence="1" key="1">
    <citation type="submission" date="2020-03" db="EMBL/GenBank/DDBJ databases">
        <title>The deep terrestrial virosphere.</title>
        <authorList>
            <person name="Holmfeldt K."/>
            <person name="Nilsson E."/>
            <person name="Simone D."/>
            <person name="Lopez-Fernandez M."/>
            <person name="Wu X."/>
            <person name="de Brujin I."/>
            <person name="Lundin D."/>
            <person name="Andersson A."/>
            <person name="Bertilsson S."/>
            <person name="Dopson M."/>
        </authorList>
    </citation>
    <scope>NUCLEOTIDE SEQUENCE</scope>
    <source>
        <strain evidence="3">MM415A00093</strain>
        <strain evidence="1">MM415B00143</strain>
        <strain evidence="2">TM448B00099</strain>
    </source>
</reference>
<proteinExistence type="predicted"/>
<gene>
    <name evidence="3" type="ORF">MM415A00093_0043</name>
    <name evidence="1" type="ORF">MM415B00143_0051</name>
    <name evidence="2" type="ORF">TM448B00099_0044</name>
</gene>
<organism evidence="1">
    <name type="scientific">viral metagenome</name>
    <dbReference type="NCBI Taxonomy" id="1070528"/>
    <lineage>
        <taxon>unclassified sequences</taxon>
        <taxon>metagenomes</taxon>
        <taxon>organismal metagenomes</taxon>
    </lineage>
</organism>
<dbReference type="EMBL" id="MT141577">
    <property type="protein sequence ID" value="QJA67900.1"/>
    <property type="molecule type" value="Genomic_DNA"/>
</dbReference>
<accession>A0A6M3JDE4</accession>